<evidence type="ECO:0000256" key="3">
    <source>
        <dbReference type="ARBA" id="ARBA00022801"/>
    </source>
</evidence>
<dbReference type="PANTHER" id="PTHR14218">
    <property type="entry name" value="PROTEASE S8 TRIPEPTIDYL PEPTIDASE I CLN2"/>
    <property type="match status" value="1"/>
</dbReference>
<dbReference type="GO" id="GO:0004252">
    <property type="term" value="F:serine-type endopeptidase activity"/>
    <property type="evidence" value="ECO:0007669"/>
    <property type="project" value="UniProtKB-UniRule"/>
</dbReference>
<feature type="binding site" evidence="7">
    <location>
        <position position="494"/>
    </location>
    <ligand>
        <name>Ca(2+)</name>
        <dbReference type="ChEBI" id="CHEBI:29108"/>
    </ligand>
</feature>
<dbReference type="AlphaFoldDB" id="A0A6B2L0I5"/>
<dbReference type="SUPFAM" id="SSF54897">
    <property type="entry name" value="Protease propeptides/inhibitors"/>
    <property type="match status" value="1"/>
</dbReference>
<organism evidence="9">
    <name type="scientific">Arcella intermedia</name>
    <dbReference type="NCBI Taxonomy" id="1963864"/>
    <lineage>
        <taxon>Eukaryota</taxon>
        <taxon>Amoebozoa</taxon>
        <taxon>Tubulinea</taxon>
        <taxon>Elardia</taxon>
        <taxon>Arcellinida</taxon>
        <taxon>Sphaerothecina</taxon>
        <taxon>Arcellidae</taxon>
        <taxon>Arcella</taxon>
    </lineage>
</organism>
<dbReference type="CDD" id="cd04056">
    <property type="entry name" value="Peptidases_S53"/>
    <property type="match status" value="1"/>
</dbReference>
<dbReference type="InterPro" id="IPR023828">
    <property type="entry name" value="Peptidase_S8_Ser-AS"/>
</dbReference>
<evidence type="ECO:0000256" key="7">
    <source>
        <dbReference type="PROSITE-ProRule" id="PRU01032"/>
    </source>
</evidence>
<dbReference type="SUPFAM" id="SSF52743">
    <property type="entry name" value="Subtilisin-like"/>
    <property type="match status" value="1"/>
</dbReference>
<keyword evidence="2 7" id="KW-0479">Metal-binding</keyword>
<dbReference type="InterPro" id="IPR030400">
    <property type="entry name" value="Sedolisin_dom"/>
</dbReference>
<dbReference type="GO" id="GO:0006508">
    <property type="term" value="P:proteolysis"/>
    <property type="evidence" value="ECO:0007669"/>
    <property type="project" value="UniProtKB-KW"/>
</dbReference>
<feature type="domain" description="Peptidase S53" evidence="8">
    <location>
        <begin position="139"/>
        <end position="540"/>
    </location>
</feature>
<dbReference type="InterPro" id="IPR015366">
    <property type="entry name" value="S53_propep"/>
</dbReference>
<dbReference type="Gene3D" id="3.40.50.200">
    <property type="entry name" value="Peptidase S8/S53 domain"/>
    <property type="match status" value="1"/>
</dbReference>
<dbReference type="PROSITE" id="PS51695">
    <property type="entry name" value="SEDOLISIN"/>
    <property type="match status" value="1"/>
</dbReference>
<feature type="active site" description="Charge relay system" evidence="7">
    <location>
        <position position="448"/>
    </location>
</feature>
<evidence type="ECO:0000256" key="4">
    <source>
        <dbReference type="ARBA" id="ARBA00022825"/>
    </source>
</evidence>
<dbReference type="PROSITE" id="PS00138">
    <property type="entry name" value="SUBTILASE_SER"/>
    <property type="match status" value="1"/>
</dbReference>
<keyword evidence="3 7" id="KW-0378">Hydrolase</keyword>
<evidence type="ECO:0000256" key="2">
    <source>
        <dbReference type="ARBA" id="ARBA00022723"/>
    </source>
</evidence>
<dbReference type="SMART" id="SM00944">
    <property type="entry name" value="Pro-kuma_activ"/>
    <property type="match status" value="1"/>
</dbReference>
<evidence type="ECO:0000256" key="6">
    <source>
        <dbReference type="ARBA" id="ARBA00023145"/>
    </source>
</evidence>
<keyword evidence="5 7" id="KW-0106">Calcium</keyword>
<dbReference type="GO" id="GO:0046872">
    <property type="term" value="F:metal ion binding"/>
    <property type="evidence" value="ECO:0007669"/>
    <property type="project" value="UniProtKB-UniRule"/>
</dbReference>
<evidence type="ECO:0000259" key="8">
    <source>
        <dbReference type="PROSITE" id="PS51695"/>
    </source>
</evidence>
<keyword evidence="4 7" id="KW-0720">Serine protease</keyword>
<dbReference type="CDD" id="cd11377">
    <property type="entry name" value="Pro-peptidase_S53"/>
    <property type="match status" value="1"/>
</dbReference>
<keyword evidence="1 7" id="KW-0645">Protease</keyword>
<feature type="active site" description="Charge relay system" evidence="7">
    <location>
        <position position="209"/>
    </location>
</feature>
<name>A0A6B2L0I5_9EUKA</name>
<evidence type="ECO:0000256" key="1">
    <source>
        <dbReference type="ARBA" id="ARBA00022670"/>
    </source>
</evidence>
<dbReference type="EMBL" id="GIBP01001555">
    <property type="protein sequence ID" value="NDV30524.1"/>
    <property type="molecule type" value="Transcribed_RNA"/>
</dbReference>
<protein>
    <recommendedName>
        <fullName evidence="8">Peptidase S53 domain-containing protein</fullName>
    </recommendedName>
</protein>
<proteinExistence type="predicted"/>
<keyword evidence="6" id="KW-0865">Zymogen</keyword>
<feature type="binding site" evidence="7">
    <location>
        <position position="518"/>
    </location>
    <ligand>
        <name>Ca(2+)</name>
        <dbReference type="ChEBI" id="CHEBI:29108"/>
    </ligand>
</feature>
<evidence type="ECO:0000256" key="5">
    <source>
        <dbReference type="ARBA" id="ARBA00022837"/>
    </source>
</evidence>
<feature type="binding site" evidence="7">
    <location>
        <position position="493"/>
    </location>
    <ligand>
        <name>Ca(2+)</name>
        <dbReference type="ChEBI" id="CHEBI:29108"/>
    </ligand>
</feature>
<dbReference type="InterPro" id="IPR036852">
    <property type="entry name" value="Peptidase_S8/S53_dom_sf"/>
</dbReference>
<comment type="cofactor">
    <cofactor evidence="7">
        <name>Ca(2+)</name>
        <dbReference type="ChEBI" id="CHEBI:29108"/>
    </cofactor>
    <text evidence="7">Binds 1 Ca(2+) ion per subunit.</text>
</comment>
<feature type="binding site" evidence="7">
    <location>
        <position position="520"/>
    </location>
    <ligand>
        <name>Ca(2+)</name>
        <dbReference type="ChEBI" id="CHEBI:29108"/>
    </ligand>
</feature>
<accession>A0A6B2L0I5</accession>
<sequence length="547" mass="58608">MKQKNLDALESKFWAVSDPVSPDYRNFMTIEEITAMVAPEPSDVSRVYNWLIGEGVKRSDIRSSGDSLSVKTTVQVASRLFDTEFHYFHHAVKGRKIVRQLGEFSVPSHVADIVEMVSGLSEFPANRFSLRASPNSAVTIAPQSLNAIYKVPATAKVTGNSSAGPIEWDDQYFAPSDLDQFSQLFTLNIPPVSAKHIVGTNDPTNPQTEATLDIQYLLAEAPGVESWFWIEPDGAWLYGWATHFFGTAQVPFVVSISYGWNEEDQCEAGIGDQECSQLGVDSKGYVARVNTEFQKIGLRGVSMLSASGDSGANGRTDPYCSENHLNPPYPGASPYITAVGATQITDASGQANLPNPPPGCSGQNCASGGDEVAVSFDQANFASGGGFSWVASRPSYQDKAVTSYLGSGVALPPASYYNAPGRGFPDVAALGSAILIYQSGLSTVGGTSASCPIFAGLMSILNDHVLTKTGKPLGFLNPFLYKMWADQPSTFKDIIIGDNICTEAGCSASCKGFKATKGWDPVTGLGAPVFSEMQAYVNKMFNIQDDQ</sequence>
<dbReference type="GO" id="GO:0008240">
    <property type="term" value="F:tripeptidyl-peptidase activity"/>
    <property type="evidence" value="ECO:0007669"/>
    <property type="project" value="TreeGrafter"/>
</dbReference>
<feature type="active site" description="Charge relay system" evidence="7">
    <location>
        <position position="213"/>
    </location>
</feature>
<evidence type="ECO:0000313" key="9">
    <source>
        <dbReference type="EMBL" id="NDV30524.1"/>
    </source>
</evidence>
<reference evidence="9" key="1">
    <citation type="journal article" date="2020" name="J. Eukaryot. Microbiol.">
        <title>De novo Sequencing, Assembly and Annotation of the Transcriptome for the Free-Living Testate Amoeba Arcella intermedia.</title>
        <authorList>
            <person name="Ribeiro G.M."/>
            <person name="Porfirio-Sousa A.L."/>
            <person name="Maurer-Alcala X.X."/>
            <person name="Katz L.A."/>
            <person name="Lahr D.J.G."/>
        </authorList>
    </citation>
    <scope>NUCLEOTIDE SEQUENCE</scope>
</reference>
<dbReference type="Pfam" id="PF09286">
    <property type="entry name" value="Pro-kuma_activ"/>
    <property type="match status" value="1"/>
</dbReference>
<dbReference type="InterPro" id="IPR050819">
    <property type="entry name" value="Tripeptidyl-peptidase_I"/>
</dbReference>
<dbReference type="PANTHER" id="PTHR14218:SF31">
    <property type="entry name" value="PEPTIDASE S53 DOMAIN-CONTAINING PROTEIN"/>
    <property type="match status" value="1"/>
</dbReference>